<dbReference type="PANTHER" id="PTHR30531">
    <property type="entry name" value="FLAGELLAR BIOSYNTHETIC PROTEIN FLHB"/>
    <property type="match status" value="1"/>
</dbReference>
<dbReference type="AlphaFoldDB" id="A0A7Z8NNE6"/>
<evidence type="ECO:0000313" key="3">
    <source>
        <dbReference type="EMBL" id="TKR22280.1"/>
    </source>
</evidence>
<evidence type="ECO:0000256" key="2">
    <source>
        <dbReference type="SAM" id="Phobius"/>
    </source>
</evidence>
<dbReference type="InterPro" id="IPR029025">
    <property type="entry name" value="T3SS_substrate_exporter_C"/>
</dbReference>
<dbReference type="InterPro" id="IPR006135">
    <property type="entry name" value="T3SS_substrate_exporter"/>
</dbReference>
<sequence>MAGGGDGGEKTEKATAQRMKEVHRDGKLSRSQDLTAWVGLAAAAVMLPSTAHRAGDAARGQLAAVREAIAAPDAGTVVDLLGDGLWSAVGTLGPLMAVVAGVIIAVAVAQGGVHVKKFKPNVKQFNPVSGVKRLFGASAWWEGAKTLLKTAVVGVVLYAAVQALVPQLMGTGRIPLEHMLGVAGSGVKQLIVWGIGAGVLLAAIDLLVVVRRNRKQTRMSKQEIKEENKRTEGDPLVKGHIRSKQMAMSRNRMMAAVADADVVVVNPTHVAVALKYTPGTGAPRLVAKGAGAVAAKIRARAVEHRVPMVEDIPLARALHAACAVDAEIPAYLFTAVARVLAFVMQLKRRGAAMGKHTMPGGSVAPDDVPTTVAGARRRARQEKTA</sequence>
<feature type="compositionally biased region" description="Basic residues" evidence="1">
    <location>
        <begin position="375"/>
        <end position="385"/>
    </location>
</feature>
<reference evidence="3 4" key="1">
    <citation type="submission" date="2019-05" db="EMBL/GenBank/DDBJ databases">
        <title>Genome sequence of Cellulomonas hominis strain CS1.</title>
        <authorList>
            <person name="Belmont J."/>
            <person name="Maclea K.S."/>
        </authorList>
    </citation>
    <scope>NUCLEOTIDE SEQUENCE [LARGE SCALE GENOMIC DNA]</scope>
    <source>
        <strain evidence="3 4">CS1</strain>
    </source>
</reference>
<evidence type="ECO:0000313" key="4">
    <source>
        <dbReference type="Proteomes" id="UP000308121"/>
    </source>
</evidence>
<dbReference type="EMBL" id="SZYE01000212">
    <property type="protein sequence ID" value="TKR22280.1"/>
    <property type="molecule type" value="Genomic_DNA"/>
</dbReference>
<dbReference type="PRINTS" id="PR00950">
    <property type="entry name" value="TYPE3IMSPROT"/>
</dbReference>
<feature type="transmembrane region" description="Helical" evidence="2">
    <location>
        <begin position="190"/>
        <end position="210"/>
    </location>
</feature>
<feature type="region of interest" description="Disordered" evidence="1">
    <location>
        <begin position="354"/>
        <end position="385"/>
    </location>
</feature>
<gene>
    <name evidence="3" type="ORF">FA014_17280</name>
</gene>
<feature type="region of interest" description="Disordered" evidence="1">
    <location>
        <begin position="1"/>
        <end position="26"/>
    </location>
</feature>
<dbReference type="GO" id="GO:0005886">
    <property type="term" value="C:plasma membrane"/>
    <property type="evidence" value="ECO:0007669"/>
    <property type="project" value="TreeGrafter"/>
</dbReference>
<dbReference type="Pfam" id="PF01312">
    <property type="entry name" value="Bac_export_2"/>
    <property type="match status" value="1"/>
</dbReference>
<dbReference type="Gene3D" id="3.40.1690.10">
    <property type="entry name" value="secretion proteins EscU"/>
    <property type="match status" value="1"/>
</dbReference>
<comment type="caution">
    <text evidence="3">The sequence shown here is derived from an EMBL/GenBank/DDBJ whole genome shotgun (WGS) entry which is preliminary data.</text>
</comment>
<organism evidence="3 4">
    <name type="scientific">Cellulomonas hominis</name>
    <dbReference type="NCBI Taxonomy" id="156981"/>
    <lineage>
        <taxon>Bacteria</taxon>
        <taxon>Bacillati</taxon>
        <taxon>Actinomycetota</taxon>
        <taxon>Actinomycetes</taxon>
        <taxon>Micrococcales</taxon>
        <taxon>Cellulomonadaceae</taxon>
        <taxon>Cellulomonas</taxon>
    </lineage>
</organism>
<keyword evidence="2" id="KW-0812">Transmembrane</keyword>
<name>A0A7Z8NNE6_9CELL</name>
<dbReference type="OrthoDB" id="9807950at2"/>
<keyword evidence="2" id="KW-1133">Transmembrane helix</keyword>
<feature type="compositionally biased region" description="Basic and acidic residues" evidence="1">
    <location>
        <begin position="7"/>
        <end position="26"/>
    </location>
</feature>
<dbReference type="SUPFAM" id="SSF160544">
    <property type="entry name" value="EscU C-terminal domain-like"/>
    <property type="match status" value="1"/>
</dbReference>
<feature type="transmembrane region" description="Helical" evidence="2">
    <location>
        <begin position="151"/>
        <end position="170"/>
    </location>
</feature>
<accession>A0A7Z8NNE6</accession>
<evidence type="ECO:0000256" key="1">
    <source>
        <dbReference type="SAM" id="MobiDB-lite"/>
    </source>
</evidence>
<dbReference type="PANTHER" id="PTHR30531:SF12">
    <property type="entry name" value="FLAGELLAR BIOSYNTHETIC PROTEIN FLHB"/>
    <property type="match status" value="1"/>
</dbReference>
<keyword evidence="2" id="KW-0472">Membrane</keyword>
<feature type="transmembrane region" description="Helical" evidence="2">
    <location>
        <begin position="85"/>
        <end position="109"/>
    </location>
</feature>
<dbReference type="Proteomes" id="UP000308121">
    <property type="component" value="Unassembled WGS sequence"/>
</dbReference>
<proteinExistence type="predicted"/>
<protein>
    <submittedName>
        <fullName evidence="3">EscU/YscU/HrcU family type III secretion system export apparatus switch protein</fullName>
    </submittedName>
</protein>
<dbReference type="GO" id="GO:0009306">
    <property type="term" value="P:protein secretion"/>
    <property type="evidence" value="ECO:0007669"/>
    <property type="project" value="InterPro"/>
</dbReference>
<dbReference type="RefSeq" id="WP_154730870.1">
    <property type="nucleotide sequence ID" value="NZ_SZYE01000212.1"/>
</dbReference>